<sequence>MLIDSWLLQHAAELAEQAGTQLSAAAGVLHHEAHVFMEEITQATTTLHSAFTETVNAGCAEN</sequence>
<evidence type="ECO:0000313" key="2">
    <source>
        <dbReference type="Proteomes" id="UP000680865"/>
    </source>
</evidence>
<keyword evidence="2" id="KW-1185">Reference proteome</keyword>
<name>A0A919SMK5_9ACTN</name>
<protein>
    <submittedName>
        <fullName evidence="1">Uncharacterized protein</fullName>
    </submittedName>
</protein>
<evidence type="ECO:0000313" key="1">
    <source>
        <dbReference type="EMBL" id="GIM73688.1"/>
    </source>
</evidence>
<reference evidence="1" key="1">
    <citation type="submission" date="2021-03" db="EMBL/GenBank/DDBJ databases">
        <title>Whole genome shotgun sequence of Actinoplanes consettensis NBRC 14913.</title>
        <authorList>
            <person name="Komaki H."/>
            <person name="Tamura T."/>
        </authorList>
    </citation>
    <scope>NUCLEOTIDE SEQUENCE</scope>
    <source>
        <strain evidence="1">NBRC 14913</strain>
    </source>
</reference>
<comment type="caution">
    <text evidence="1">The sequence shown here is derived from an EMBL/GenBank/DDBJ whole genome shotgun (WGS) entry which is preliminary data.</text>
</comment>
<dbReference type="RefSeq" id="WP_212998411.1">
    <property type="nucleotide sequence ID" value="NZ_BAAATW010000012.1"/>
</dbReference>
<accession>A0A919SMK5</accession>
<dbReference type="EMBL" id="BOQP01000017">
    <property type="protein sequence ID" value="GIM73688.1"/>
    <property type="molecule type" value="Genomic_DNA"/>
</dbReference>
<gene>
    <name evidence="1" type="ORF">Aco04nite_36580</name>
</gene>
<proteinExistence type="predicted"/>
<dbReference type="Proteomes" id="UP000680865">
    <property type="component" value="Unassembled WGS sequence"/>
</dbReference>
<organism evidence="1 2">
    <name type="scientific">Winogradskya consettensis</name>
    <dbReference type="NCBI Taxonomy" id="113560"/>
    <lineage>
        <taxon>Bacteria</taxon>
        <taxon>Bacillati</taxon>
        <taxon>Actinomycetota</taxon>
        <taxon>Actinomycetes</taxon>
        <taxon>Micromonosporales</taxon>
        <taxon>Micromonosporaceae</taxon>
        <taxon>Winogradskya</taxon>
    </lineage>
</organism>
<dbReference type="AlphaFoldDB" id="A0A919SMK5"/>